<feature type="compositionally biased region" description="Basic and acidic residues" evidence="1">
    <location>
        <begin position="555"/>
        <end position="566"/>
    </location>
</feature>
<feature type="domain" description="Ig-like" evidence="4">
    <location>
        <begin position="209"/>
        <end position="302"/>
    </location>
</feature>
<dbReference type="InterPro" id="IPR036179">
    <property type="entry name" value="Ig-like_dom_sf"/>
</dbReference>
<dbReference type="PROSITE" id="PS51257">
    <property type="entry name" value="PROKAR_LIPOPROTEIN"/>
    <property type="match status" value="1"/>
</dbReference>
<dbReference type="InterPro" id="IPR013783">
    <property type="entry name" value="Ig-like_fold"/>
</dbReference>
<reference evidence="5 6" key="1">
    <citation type="submission" date="2024-02" db="EMBL/GenBank/DDBJ databases">
        <authorList>
            <person name="Daric V."/>
            <person name="Darras S."/>
        </authorList>
    </citation>
    <scope>NUCLEOTIDE SEQUENCE [LARGE SCALE GENOMIC DNA]</scope>
</reference>
<feature type="signal peptide" evidence="3">
    <location>
        <begin position="1"/>
        <end position="24"/>
    </location>
</feature>
<evidence type="ECO:0000256" key="1">
    <source>
        <dbReference type="SAM" id="MobiDB-lite"/>
    </source>
</evidence>
<sequence length="566" mass="61660">MKLINTFHFMDLIAVATILQSCNGQYISPLTTPRPVQATNSTVVITATASPTQNSPGQNWIISWKFNKTPVAQLGFFPHPNVVTFVEPSSNYSERINISATDISDIRFTTNLTISLLKAEEDGCLVELALSKNFSKSLKLTIRDCHESLSDGVKVDAITRIFNSPGKFACSNGGKLFYSNGTMLSSSDTTCLVSAEWSGQDNLQCWTAPSVSLASSSIDGNKLTVVEGNDLTLTCSYDDVIPAGKTSQFYVGGNSFSITKREPFTLSSLQRSDNNKVILCQAVTSCTDLYPDSGRSSEYTLDVLYAPQQNTVTTSDDCKGWCVGQSNASCSVVFYSNPRSQFSSLTKNDQVAASDGSMTFNSDGDQQTFKFYKNEVTSSDNGTYTLTVQSSNKDIFPDNVQIIFHIIVADEPPPTPGLSTGEIIGISCCVAIIFIIVAAYAIFRWRRGTKMGNENENNCLAMKVGTPGHVNLTTKREPDYVVMSINKGNVASSSRKYENIEGAYQNVISAPQANAQPRNQGNVASCPRNYKNAEGYSDEVISVSRSNNMGLHSRAHPDSNRTYENI</sequence>
<evidence type="ECO:0000256" key="3">
    <source>
        <dbReference type="SAM" id="SignalP"/>
    </source>
</evidence>
<dbReference type="InterPro" id="IPR007110">
    <property type="entry name" value="Ig-like_dom"/>
</dbReference>
<keyword evidence="3" id="KW-0732">Signal</keyword>
<organism evidence="5 6">
    <name type="scientific">Clavelina lepadiformis</name>
    <name type="common">Light-bulb sea squirt</name>
    <name type="synonym">Ascidia lepadiformis</name>
    <dbReference type="NCBI Taxonomy" id="159417"/>
    <lineage>
        <taxon>Eukaryota</taxon>
        <taxon>Metazoa</taxon>
        <taxon>Chordata</taxon>
        <taxon>Tunicata</taxon>
        <taxon>Ascidiacea</taxon>
        <taxon>Aplousobranchia</taxon>
        <taxon>Clavelinidae</taxon>
        <taxon>Clavelina</taxon>
    </lineage>
</organism>
<feature type="chain" id="PRO_5045197410" description="Ig-like domain-containing protein" evidence="3">
    <location>
        <begin position="25"/>
        <end position="566"/>
    </location>
</feature>
<feature type="region of interest" description="Disordered" evidence="1">
    <location>
        <begin position="547"/>
        <end position="566"/>
    </location>
</feature>
<dbReference type="EMBL" id="CAWYQH010000046">
    <property type="protein sequence ID" value="CAK8677496.1"/>
    <property type="molecule type" value="Genomic_DNA"/>
</dbReference>
<feature type="transmembrane region" description="Helical" evidence="2">
    <location>
        <begin position="423"/>
        <end position="443"/>
    </location>
</feature>
<gene>
    <name evidence="5" type="ORF">CVLEPA_LOCUS6872</name>
</gene>
<proteinExistence type="predicted"/>
<dbReference type="SMART" id="SM00409">
    <property type="entry name" value="IG"/>
    <property type="match status" value="2"/>
</dbReference>
<name>A0ABP0FFI5_CLALP</name>
<dbReference type="Proteomes" id="UP001642483">
    <property type="component" value="Unassembled WGS sequence"/>
</dbReference>
<keyword evidence="6" id="KW-1185">Reference proteome</keyword>
<keyword evidence="2" id="KW-1133">Transmembrane helix</keyword>
<dbReference type="SUPFAM" id="SSF48726">
    <property type="entry name" value="Immunoglobulin"/>
    <property type="match status" value="1"/>
</dbReference>
<dbReference type="InterPro" id="IPR003599">
    <property type="entry name" value="Ig_sub"/>
</dbReference>
<dbReference type="PROSITE" id="PS50835">
    <property type="entry name" value="IG_LIKE"/>
    <property type="match status" value="1"/>
</dbReference>
<accession>A0ABP0FFI5</accession>
<evidence type="ECO:0000256" key="2">
    <source>
        <dbReference type="SAM" id="Phobius"/>
    </source>
</evidence>
<keyword evidence="2" id="KW-0812">Transmembrane</keyword>
<dbReference type="Gene3D" id="2.60.40.10">
    <property type="entry name" value="Immunoglobulins"/>
    <property type="match status" value="2"/>
</dbReference>
<evidence type="ECO:0000259" key="4">
    <source>
        <dbReference type="PROSITE" id="PS50835"/>
    </source>
</evidence>
<evidence type="ECO:0000313" key="5">
    <source>
        <dbReference type="EMBL" id="CAK8677496.1"/>
    </source>
</evidence>
<protein>
    <recommendedName>
        <fullName evidence="4">Ig-like domain-containing protein</fullName>
    </recommendedName>
</protein>
<evidence type="ECO:0000313" key="6">
    <source>
        <dbReference type="Proteomes" id="UP001642483"/>
    </source>
</evidence>
<comment type="caution">
    <text evidence="5">The sequence shown here is derived from an EMBL/GenBank/DDBJ whole genome shotgun (WGS) entry which is preliminary data.</text>
</comment>
<keyword evidence="2" id="KW-0472">Membrane</keyword>